<keyword evidence="2" id="KW-1133">Transmembrane helix</keyword>
<feature type="compositionally biased region" description="Acidic residues" evidence="1">
    <location>
        <begin position="53"/>
        <end position="62"/>
    </location>
</feature>
<dbReference type="InterPro" id="IPR053985">
    <property type="entry name" value="GPR128_GAIN_subdom_A"/>
</dbReference>
<evidence type="ECO:0000259" key="3">
    <source>
        <dbReference type="Pfam" id="PF22259"/>
    </source>
</evidence>
<protein>
    <recommendedName>
        <fullName evidence="3">GPR128 GAIN subdomain A domain-containing protein</fullName>
    </recommendedName>
</protein>
<evidence type="ECO:0000256" key="1">
    <source>
        <dbReference type="SAM" id="MobiDB-lite"/>
    </source>
</evidence>
<feature type="compositionally biased region" description="Basic residues" evidence="1">
    <location>
        <begin position="71"/>
        <end position="83"/>
    </location>
</feature>
<reference evidence="4 5" key="1">
    <citation type="submission" date="2023-09" db="EMBL/GenBank/DDBJ databases">
        <authorList>
            <person name="Wang M."/>
        </authorList>
    </citation>
    <scope>NUCLEOTIDE SEQUENCE [LARGE SCALE GENOMIC DNA]</scope>
    <source>
        <strain evidence="4">GT-2023</strain>
        <tissue evidence="4">Liver</tissue>
    </source>
</reference>
<evidence type="ECO:0000256" key="2">
    <source>
        <dbReference type="SAM" id="Phobius"/>
    </source>
</evidence>
<proteinExistence type="predicted"/>
<keyword evidence="2" id="KW-0472">Membrane</keyword>
<dbReference type="EMBL" id="JAYMGO010000022">
    <property type="protein sequence ID" value="KAL1251100.1"/>
    <property type="molecule type" value="Genomic_DNA"/>
</dbReference>
<gene>
    <name evidence="4" type="ORF">QQF64_018896</name>
</gene>
<feature type="region of interest" description="Disordered" evidence="1">
    <location>
        <begin position="16"/>
        <end position="102"/>
    </location>
</feature>
<comment type="caution">
    <text evidence="4">The sequence shown here is derived from an EMBL/GenBank/DDBJ whole genome shotgun (WGS) entry which is preliminary data.</text>
</comment>
<evidence type="ECO:0000313" key="4">
    <source>
        <dbReference type="EMBL" id="KAL1251100.1"/>
    </source>
</evidence>
<feature type="domain" description="GPR128 GAIN subdomain A" evidence="3">
    <location>
        <begin position="357"/>
        <end position="423"/>
    </location>
</feature>
<dbReference type="Pfam" id="PF22259">
    <property type="entry name" value="GPR128_GAIN_subdomA"/>
    <property type="match status" value="1"/>
</dbReference>
<feature type="transmembrane region" description="Helical" evidence="2">
    <location>
        <begin position="469"/>
        <end position="491"/>
    </location>
</feature>
<keyword evidence="5" id="KW-1185">Reference proteome</keyword>
<accession>A0ABR3LFD4</accession>
<name>A0ABR3LFD4_9TELE</name>
<organism evidence="4 5">
    <name type="scientific">Cirrhinus molitorella</name>
    <name type="common">mud carp</name>
    <dbReference type="NCBI Taxonomy" id="172907"/>
    <lineage>
        <taxon>Eukaryota</taxon>
        <taxon>Metazoa</taxon>
        <taxon>Chordata</taxon>
        <taxon>Craniata</taxon>
        <taxon>Vertebrata</taxon>
        <taxon>Euteleostomi</taxon>
        <taxon>Actinopterygii</taxon>
        <taxon>Neopterygii</taxon>
        <taxon>Teleostei</taxon>
        <taxon>Ostariophysi</taxon>
        <taxon>Cypriniformes</taxon>
        <taxon>Cyprinidae</taxon>
        <taxon>Labeoninae</taxon>
        <taxon>Labeonini</taxon>
        <taxon>Cirrhinus</taxon>
    </lineage>
</organism>
<evidence type="ECO:0000313" key="5">
    <source>
        <dbReference type="Proteomes" id="UP001558613"/>
    </source>
</evidence>
<keyword evidence="2" id="KW-0812">Transmembrane</keyword>
<dbReference type="Proteomes" id="UP001558613">
    <property type="component" value="Unassembled WGS sequence"/>
</dbReference>
<sequence length="553" mass="61781">MSHEVTMIAGLSVRNGDLQAGGMAANSKNPSYMKDKSRTDRSGNGSETLNMEDSGEEEDDMEVGWTQIKGRTGRKGSKKRKKGKVEGSDSSSITGEEEGDGGNKDRNGFRIIFKFKDEVGISGVNPWALTYELKKLVGEIAFAKILQDGALLIACLNEEQKNRALKLKAVGKQMVVGAKIVGQKSWVYGVINGVPAGVTMEELKKNLNGAKVIDAVRLQMNREGRRVDSLSVLLKIEGKELPERVKMGFISYLIREYIVPPLRCFNCQRKKCKNASRDRVVHFRKSEDQTLTAHIRWADVVPIYKIPSVRRRSEMRLLIGKMSPRHRPLIANALRPTFGRCSRKSRLLCVGEGTLEENMFVASSVQMLTSKPEQLTSQNITSAATVVNNLLSATMLNESVAESVVATISQLMHTDEDQYSEDTYDALESELDTKRRVVAASLTDKNFLDNVEFAMWPESFRADYTYSGVLNWISIVGCSLSVVGLVLTAVYQIKSWQVALTADHESSRISWLTLIRRRQLFKRTLMKSDGSERLGKLIHLNTLLGRFQPDTFV</sequence>